<evidence type="ECO:0000256" key="1">
    <source>
        <dbReference type="PROSITE-ProRule" id="PRU00339"/>
    </source>
</evidence>
<organism evidence="4 5">
    <name type="scientific">Nepenthes gracilis</name>
    <name type="common">Slender pitcher plant</name>
    <dbReference type="NCBI Taxonomy" id="150966"/>
    <lineage>
        <taxon>Eukaryota</taxon>
        <taxon>Viridiplantae</taxon>
        <taxon>Streptophyta</taxon>
        <taxon>Embryophyta</taxon>
        <taxon>Tracheophyta</taxon>
        <taxon>Spermatophyta</taxon>
        <taxon>Magnoliopsida</taxon>
        <taxon>eudicotyledons</taxon>
        <taxon>Gunneridae</taxon>
        <taxon>Pentapetalae</taxon>
        <taxon>Caryophyllales</taxon>
        <taxon>Nepenthaceae</taxon>
        <taxon>Nepenthes</taxon>
    </lineage>
</organism>
<feature type="compositionally biased region" description="Basic and acidic residues" evidence="2">
    <location>
        <begin position="1"/>
        <end position="38"/>
    </location>
</feature>
<feature type="repeat" description="TPR" evidence="1">
    <location>
        <begin position="218"/>
        <end position="251"/>
    </location>
</feature>
<dbReference type="AlphaFoldDB" id="A0AAD3T956"/>
<dbReference type="InterPro" id="IPR036249">
    <property type="entry name" value="Thioredoxin-like_sf"/>
</dbReference>
<gene>
    <name evidence="4" type="ORF">Nepgr_026089</name>
</gene>
<dbReference type="SUPFAM" id="SSF48452">
    <property type="entry name" value="TPR-like"/>
    <property type="match status" value="2"/>
</dbReference>
<dbReference type="Gene3D" id="3.40.30.10">
    <property type="entry name" value="Glutaredoxin"/>
    <property type="match status" value="1"/>
</dbReference>
<feature type="compositionally biased region" description="Low complexity" evidence="2">
    <location>
        <begin position="104"/>
        <end position="123"/>
    </location>
</feature>
<dbReference type="CDD" id="cd02947">
    <property type="entry name" value="TRX_family"/>
    <property type="match status" value="1"/>
</dbReference>
<dbReference type="InterPro" id="IPR044534">
    <property type="entry name" value="TTL1-4"/>
</dbReference>
<sequence>MSDSCKSGKQERGVDSLSDRLKDSLSCDTNKPDFKELDVGSPVSTLRTRQTIGTAAGHSGRLTATTTTTSSSSSSSGSSALTGRATSSPVAKSHSDTSGTSIVGGTPRTATPGRGRSNSSGAYGSSGGGSVNSPRVNVLPTGNICPSGRICTGMATRQSHRSDVLGTGMGNYGYGSIMRGGSGVGVGSSSGGDAGIGGVKGNVCIGDREKKEVLGADPEELKRLGNEQYRIGNFSKALIFYDQAITISPRYAAIRSNRAAALMGLGRVREAVRESEEVLRLDPGFVKARHRLGVLLIRLGQVEAAREHLFFKGQQPEVSELQKLEEVEKYLSKCSDARKIGDWKSTLREGDAAIAAGADHCPQLIASRAESLLKLQQLYDADGILSNLQNFDPPPQCCSRSKFFGMLSEAYLFYVEAQMEMSIGRFEDAATSAERAGRVDPWNAEVAALVKNVSLVTKAHARGNDLFMSERFTEACTAYEEGLRVDPLNSVIYCNRAACFSKLKMWQRSVEDCNIALQIQPGYTKALLRRADSNYKLERWAEAVRDYQLLRRELPNDKEVAGSLFHAQVALKKSHGEDVTTMKFDGEMEAILSLEQFRAEISPPGVSVVHFKRSANPHCKLLSPFFDMLSARYPSINFLEVSVEENPAIADAENVRTEPTIKIYKNGFMLKEMVNPTRELLEASVRHHR</sequence>
<dbReference type="PROSITE" id="PS50005">
    <property type="entry name" value="TPR"/>
    <property type="match status" value="1"/>
</dbReference>
<feature type="compositionally biased region" description="Low complexity" evidence="2">
    <location>
        <begin position="59"/>
        <end position="88"/>
    </location>
</feature>
<dbReference type="PANTHER" id="PTHR46050:SF3">
    <property type="entry name" value="TPR REPEAT-CONTAINING THIOREDOXIN TTL1"/>
    <property type="match status" value="1"/>
</dbReference>
<reference evidence="4" key="1">
    <citation type="submission" date="2023-05" db="EMBL/GenBank/DDBJ databases">
        <title>Nepenthes gracilis genome sequencing.</title>
        <authorList>
            <person name="Fukushima K."/>
        </authorList>
    </citation>
    <scope>NUCLEOTIDE SEQUENCE</scope>
    <source>
        <strain evidence="4">SING2019-196</strain>
    </source>
</reference>
<dbReference type="SMART" id="SM00028">
    <property type="entry name" value="TPR"/>
    <property type="match status" value="6"/>
</dbReference>
<dbReference type="PANTHER" id="PTHR46050">
    <property type="entry name" value="TPR REPEAT-CONTAINING THIOREDOXIN"/>
    <property type="match status" value="1"/>
</dbReference>
<dbReference type="EMBL" id="BSYO01000027">
    <property type="protein sequence ID" value="GMH24246.1"/>
    <property type="molecule type" value="Genomic_DNA"/>
</dbReference>
<feature type="compositionally biased region" description="Polar residues" evidence="2">
    <location>
        <begin position="42"/>
        <end position="53"/>
    </location>
</feature>
<name>A0AAD3T956_NEPGR</name>
<feature type="region of interest" description="Disordered" evidence="2">
    <location>
        <begin position="1"/>
        <end position="136"/>
    </location>
</feature>
<dbReference type="InterPro" id="IPR011990">
    <property type="entry name" value="TPR-like_helical_dom_sf"/>
</dbReference>
<evidence type="ECO:0000256" key="2">
    <source>
        <dbReference type="SAM" id="MobiDB-lite"/>
    </source>
</evidence>
<comment type="caution">
    <text evidence="4">The sequence shown here is derived from an EMBL/GenBank/DDBJ whole genome shotgun (WGS) entry which is preliminary data.</text>
</comment>
<protein>
    <recommendedName>
        <fullName evidence="3">Thioredoxin domain-containing protein</fullName>
    </recommendedName>
</protein>
<evidence type="ECO:0000259" key="3">
    <source>
        <dbReference type="Pfam" id="PF00085"/>
    </source>
</evidence>
<evidence type="ECO:0000313" key="5">
    <source>
        <dbReference type="Proteomes" id="UP001279734"/>
    </source>
</evidence>
<dbReference type="Pfam" id="PF00085">
    <property type="entry name" value="Thioredoxin"/>
    <property type="match status" value="1"/>
</dbReference>
<dbReference type="InterPro" id="IPR013766">
    <property type="entry name" value="Thioredoxin_domain"/>
</dbReference>
<keyword evidence="1" id="KW-0802">TPR repeat</keyword>
<dbReference type="InterPro" id="IPR019734">
    <property type="entry name" value="TPR_rpt"/>
</dbReference>
<accession>A0AAD3T956</accession>
<proteinExistence type="predicted"/>
<dbReference type="GO" id="GO:0006950">
    <property type="term" value="P:response to stress"/>
    <property type="evidence" value="ECO:0007669"/>
    <property type="project" value="UniProtKB-ARBA"/>
</dbReference>
<dbReference type="Proteomes" id="UP001279734">
    <property type="component" value="Unassembled WGS sequence"/>
</dbReference>
<feature type="domain" description="Thioredoxin" evidence="3">
    <location>
        <begin position="592"/>
        <end position="678"/>
    </location>
</feature>
<evidence type="ECO:0000313" key="4">
    <source>
        <dbReference type="EMBL" id="GMH24246.1"/>
    </source>
</evidence>
<dbReference type="SUPFAM" id="SSF52833">
    <property type="entry name" value="Thioredoxin-like"/>
    <property type="match status" value="1"/>
</dbReference>
<dbReference type="Pfam" id="PF13432">
    <property type="entry name" value="TPR_16"/>
    <property type="match status" value="1"/>
</dbReference>
<dbReference type="Gene3D" id="1.25.40.10">
    <property type="entry name" value="Tetratricopeptide repeat domain"/>
    <property type="match status" value="1"/>
</dbReference>
<dbReference type="GO" id="GO:0005737">
    <property type="term" value="C:cytoplasm"/>
    <property type="evidence" value="ECO:0007669"/>
    <property type="project" value="TreeGrafter"/>
</dbReference>
<keyword evidence="5" id="KW-1185">Reference proteome</keyword>